<dbReference type="InterPro" id="IPR019394">
    <property type="entry name" value="TEX28/TMCC"/>
</dbReference>
<keyword evidence="5 7" id="KW-0175">Coiled coil</keyword>
<evidence type="ECO:0000313" key="10">
    <source>
        <dbReference type="Proteomes" id="UP000288216"/>
    </source>
</evidence>
<dbReference type="STRING" id="75743.A0A401QHL2"/>
<gene>
    <name evidence="9" type="ORF">scyTo_0025545</name>
</gene>
<evidence type="ECO:0000313" key="9">
    <source>
        <dbReference type="EMBL" id="GCB84901.1"/>
    </source>
</evidence>
<dbReference type="EMBL" id="BFAA01104432">
    <property type="protein sequence ID" value="GCB84901.1"/>
    <property type="molecule type" value="Genomic_DNA"/>
</dbReference>
<evidence type="ECO:0000256" key="8">
    <source>
        <dbReference type="SAM" id="Phobius"/>
    </source>
</evidence>
<keyword evidence="10" id="KW-1185">Reference proteome</keyword>
<feature type="transmembrane region" description="Helical" evidence="8">
    <location>
        <begin position="75"/>
        <end position="99"/>
    </location>
</feature>
<name>A0A401QHL2_SCYTO</name>
<reference evidence="9 10" key="1">
    <citation type="journal article" date="2018" name="Nat. Ecol. Evol.">
        <title>Shark genomes provide insights into elasmobranch evolution and the origin of vertebrates.</title>
        <authorList>
            <person name="Hara Y"/>
            <person name="Yamaguchi K"/>
            <person name="Onimaru K"/>
            <person name="Kadota M"/>
            <person name="Koyanagi M"/>
            <person name="Keeley SD"/>
            <person name="Tatsumi K"/>
            <person name="Tanaka K"/>
            <person name="Motone F"/>
            <person name="Kageyama Y"/>
            <person name="Nozu R"/>
            <person name="Adachi N"/>
            <person name="Nishimura O"/>
            <person name="Nakagawa R"/>
            <person name="Tanegashima C"/>
            <person name="Kiyatake I"/>
            <person name="Matsumoto R"/>
            <person name="Murakumo K"/>
            <person name="Nishida K"/>
            <person name="Terakita A"/>
            <person name="Kuratani S"/>
            <person name="Sato K"/>
            <person name="Hyodo S Kuraku.S."/>
        </authorList>
    </citation>
    <scope>NUCLEOTIDE SEQUENCE [LARGE SCALE GENOMIC DNA]</scope>
</reference>
<dbReference type="PANTHER" id="PTHR17613">
    <property type="entry name" value="CEREBRAL PROTEIN-11-RELATED"/>
    <property type="match status" value="1"/>
</dbReference>
<keyword evidence="4 8" id="KW-1133">Transmembrane helix</keyword>
<dbReference type="AlphaFoldDB" id="A0A401QHL2"/>
<dbReference type="PANTHER" id="PTHR17613:SF10">
    <property type="entry name" value="TESTIS-SPECIFIC PROTEIN TEX28"/>
    <property type="match status" value="1"/>
</dbReference>
<accession>A0A401QHL2</accession>
<dbReference type="GO" id="GO:0016020">
    <property type="term" value="C:membrane"/>
    <property type="evidence" value="ECO:0007669"/>
    <property type="project" value="UniProtKB-SubCell"/>
</dbReference>
<comment type="similarity">
    <text evidence="2">Belongs to the TEX28 family.</text>
</comment>
<comment type="subcellular location">
    <subcellularLocation>
        <location evidence="1">Membrane</location>
    </subcellularLocation>
</comment>
<evidence type="ECO:0000256" key="6">
    <source>
        <dbReference type="ARBA" id="ARBA00023136"/>
    </source>
</evidence>
<feature type="coiled-coil region" evidence="7">
    <location>
        <begin position="4"/>
        <end position="31"/>
    </location>
</feature>
<keyword evidence="3 8" id="KW-0812">Transmembrane</keyword>
<evidence type="ECO:0000256" key="1">
    <source>
        <dbReference type="ARBA" id="ARBA00004370"/>
    </source>
</evidence>
<evidence type="ECO:0000256" key="5">
    <source>
        <dbReference type="ARBA" id="ARBA00023054"/>
    </source>
</evidence>
<evidence type="ECO:0000256" key="2">
    <source>
        <dbReference type="ARBA" id="ARBA00008108"/>
    </source>
</evidence>
<dbReference type="OMA" id="IKTRMRT"/>
<proteinExistence type="inferred from homology"/>
<evidence type="ECO:0000256" key="7">
    <source>
        <dbReference type="SAM" id="Coils"/>
    </source>
</evidence>
<evidence type="ECO:0000256" key="3">
    <source>
        <dbReference type="ARBA" id="ARBA00022692"/>
    </source>
</evidence>
<dbReference type="OrthoDB" id="10072335at2759"/>
<evidence type="ECO:0000256" key="4">
    <source>
        <dbReference type="ARBA" id="ARBA00022989"/>
    </source>
</evidence>
<dbReference type="GO" id="GO:0012505">
    <property type="term" value="C:endomembrane system"/>
    <property type="evidence" value="ECO:0007669"/>
    <property type="project" value="TreeGrafter"/>
</dbReference>
<dbReference type="Pfam" id="PF10267">
    <property type="entry name" value="Tmemb_cc2"/>
    <property type="match status" value="1"/>
</dbReference>
<feature type="transmembrane region" description="Helical" evidence="8">
    <location>
        <begin position="46"/>
        <end position="69"/>
    </location>
</feature>
<dbReference type="Proteomes" id="UP000288216">
    <property type="component" value="Unassembled WGS sequence"/>
</dbReference>
<protein>
    <submittedName>
        <fullName evidence="9">Uncharacterized protein</fullName>
    </submittedName>
</protein>
<comment type="caution">
    <text evidence="9">The sequence shown here is derived from an EMBL/GenBank/DDBJ whole genome shotgun (WGS) entry which is preliminary data.</text>
</comment>
<organism evidence="9 10">
    <name type="scientific">Scyliorhinus torazame</name>
    <name type="common">Cloudy catshark</name>
    <name type="synonym">Catulus torazame</name>
    <dbReference type="NCBI Taxonomy" id="75743"/>
    <lineage>
        <taxon>Eukaryota</taxon>
        <taxon>Metazoa</taxon>
        <taxon>Chordata</taxon>
        <taxon>Craniata</taxon>
        <taxon>Vertebrata</taxon>
        <taxon>Chondrichthyes</taxon>
        <taxon>Elasmobranchii</taxon>
        <taxon>Galeomorphii</taxon>
        <taxon>Galeoidea</taxon>
        <taxon>Carcharhiniformes</taxon>
        <taxon>Scyliorhinidae</taxon>
        <taxon>Scyliorhinus</taxon>
    </lineage>
</organism>
<sequence length="108" mass="12719">MPALFVLQEVLENFQSKLMRLEQQQQQGELLDNVNTRQLLGKSMNLLLIIFAVLLMLMSAISALILPFIKTRMRTLSTIVVFVLVFLSWQNWDSLTAFYGRRLLFRWR</sequence>
<keyword evidence="6 8" id="KW-0472">Membrane</keyword>